<keyword evidence="3" id="KW-0233">DNA recombination</keyword>
<dbReference type="RefSeq" id="WP_199393176.1">
    <property type="nucleotide sequence ID" value="NZ_JAEMHK010000001.1"/>
</dbReference>
<comment type="caution">
    <text evidence="5">The sequence shown here is derived from an EMBL/GenBank/DDBJ whole genome shotgun (WGS) entry which is preliminary data.</text>
</comment>
<dbReference type="InterPro" id="IPR011010">
    <property type="entry name" value="DNA_brk_join_enz"/>
</dbReference>
<evidence type="ECO:0000256" key="1">
    <source>
        <dbReference type="ARBA" id="ARBA00008857"/>
    </source>
</evidence>
<comment type="similarity">
    <text evidence="1">Belongs to the 'phage' integrase family.</text>
</comment>
<dbReference type="Pfam" id="PF00589">
    <property type="entry name" value="Phage_integrase"/>
    <property type="match status" value="1"/>
</dbReference>
<keyword evidence="6" id="KW-1185">Reference proteome</keyword>
<dbReference type="InterPro" id="IPR050808">
    <property type="entry name" value="Phage_Integrase"/>
</dbReference>
<dbReference type="PANTHER" id="PTHR30629:SF2">
    <property type="entry name" value="PROPHAGE INTEGRASE INTS-RELATED"/>
    <property type="match status" value="1"/>
</dbReference>
<dbReference type="InterPro" id="IPR002104">
    <property type="entry name" value="Integrase_catalytic"/>
</dbReference>
<dbReference type="SUPFAM" id="SSF56349">
    <property type="entry name" value="DNA breaking-rejoining enzymes"/>
    <property type="match status" value="1"/>
</dbReference>
<proteinExistence type="inferred from homology"/>
<evidence type="ECO:0000313" key="5">
    <source>
        <dbReference type="EMBL" id="MBJ6798638.1"/>
    </source>
</evidence>
<dbReference type="InterPro" id="IPR038488">
    <property type="entry name" value="Integrase_DNA-bd_sf"/>
</dbReference>
<name>A0ABS0YL68_9BACT</name>
<feature type="domain" description="Tyr recombinase" evidence="4">
    <location>
        <begin position="216"/>
        <end position="391"/>
    </location>
</feature>
<accession>A0ABS0YL68</accession>
<dbReference type="Proteomes" id="UP000641025">
    <property type="component" value="Unassembled WGS sequence"/>
</dbReference>
<protein>
    <submittedName>
        <fullName evidence="5">Integrase family protein</fullName>
    </submittedName>
</protein>
<evidence type="ECO:0000256" key="3">
    <source>
        <dbReference type="ARBA" id="ARBA00023172"/>
    </source>
</evidence>
<dbReference type="Gene3D" id="3.30.160.390">
    <property type="entry name" value="Integrase, DNA-binding domain"/>
    <property type="match status" value="1"/>
</dbReference>
<evidence type="ECO:0000313" key="6">
    <source>
        <dbReference type="Proteomes" id="UP000641025"/>
    </source>
</evidence>
<evidence type="ECO:0000259" key="4">
    <source>
        <dbReference type="PROSITE" id="PS51898"/>
    </source>
</evidence>
<sequence length="420" mass="47041">MPKINLTLREIRQIVPPGSGRVDYFDTELRGFLLRVSADFLDKGGVKQKGARVFYVQADVMDPAKGKYVTRKAKVGAFGELTPDEARGKARLLLQQLRDGRPVVPSNVPTLAKMMDIHLADKTLKPRSEHAYRSEIPVKFSTWMDLPLTEVSKIPADVIIDRFKQIEKTHGRMSAKNNFGKLQAILNYAKVKYPAAMPVNPCSVIGIAGLWPKTASRDDCLRGNDFKVFREGLRSFNEITQDCYVFCLYHGLRNREAAGLRWEHVDLVEANLVLPDTKNNQSLKVPLSRQSLGILKRRRAENPEGNPFVFPSLNANHASKTGHIALKADLLQFKTGLKLTVHGLRRSFTTVGERLKLRRQDIDKLTNHSDGTVTGKHYDCTDVDDLRAPLQAIANEIERLMGCRLGGNVLVLPSIGIRSL</sequence>
<dbReference type="EMBL" id="JAEMHK010000001">
    <property type="protein sequence ID" value="MBJ6798638.1"/>
    <property type="molecule type" value="Genomic_DNA"/>
</dbReference>
<dbReference type="PANTHER" id="PTHR30629">
    <property type="entry name" value="PROPHAGE INTEGRASE"/>
    <property type="match status" value="1"/>
</dbReference>
<keyword evidence="2" id="KW-0229">DNA integration</keyword>
<dbReference type="InterPro" id="IPR013762">
    <property type="entry name" value="Integrase-like_cat_sf"/>
</dbReference>
<reference evidence="5 6" key="1">
    <citation type="submission" date="2020-12" db="EMBL/GenBank/DDBJ databases">
        <title>Geomonas sp. Red259, isolated from paddy soil.</title>
        <authorList>
            <person name="Xu Z."/>
            <person name="Zhang Z."/>
            <person name="Masuda Y."/>
            <person name="Itoh H."/>
            <person name="Senoo K."/>
        </authorList>
    </citation>
    <scope>NUCLEOTIDE SEQUENCE [LARGE SCALE GENOMIC DNA]</scope>
    <source>
        <strain evidence="5 6">Red259</strain>
    </source>
</reference>
<dbReference type="PROSITE" id="PS51898">
    <property type="entry name" value="TYR_RECOMBINASE"/>
    <property type="match status" value="1"/>
</dbReference>
<gene>
    <name evidence="5" type="ORF">JFN90_00665</name>
</gene>
<dbReference type="Gene3D" id="1.10.443.10">
    <property type="entry name" value="Intergrase catalytic core"/>
    <property type="match status" value="1"/>
</dbReference>
<organism evidence="5 6">
    <name type="scientific">Geomonas propionica</name>
    <dbReference type="NCBI Taxonomy" id="2798582"/>
    <lineage>
        <taxon>Bacteria</taxon>
        <taxon>Pseudomonadati</taxon>
        <taxon>Thermodesulfobacteriota</taxon>
        <taxon>Desulfuromonadia</taxon>
        <taxon>Geobacterales</taxon>
        <taxon>Geobacteraceae</taxon>
        <taxon>Geomonas</taxon>
    </lineage>
</organism>
<evidence type="ECO:0000256" key="2">
    <source>
        <dbReference type="ARBA" id="ARBA00022908"/>
    </source>
</evidence>